<dbReference type="Proteomes" id="UP000316096">
    <property type="component" value="Unassembled WGS sequence"/>
</dbReference>
<organism evidence="2 3">
    <name type="scientific">Actinoallomurus bryophytorum</name>
    <dbReference type="NCBI Taxonomy" id="1490222"/>
    <lineage>
        <taxon>Bacteria</taxon>
        <taxon>Bacillati</taxon>
        <taxon>Actinomycetota</taxon>
        <taxon>Actinomycetes</taxon>
        <taxon>Streptosporangiales</taxon>
        <taxon>Thermomonosporaceae</taxon>
        <taxon>Actinoallomurus</taxon>
    </lineage>
</organism>
<name>A0A543CS58_9ACTN</name>
<evidence type="ECO:0000313" key="3">
    <source>
        <dbReference type="Proteomes" id="UP000316096"/>
    </source>
</evidence>
<comment type="caution">
    <text evidence="2">The sequence shown here is derived from an EMBL/GenBank/DDBJ whole genome shotgun (WGS) entry which is preliminary data.</text>
</comment>
<reference evidence="2 3" key="1">
    <citation type="submission" date="2019-06" db="EMBL/GenBank/DDBJ databases">
        <title>Sequencing the genomes of 1000 actinobacteria strains.</title>
        <authorList>
            <person name="Klenk H.-P."/>
        </authorList>
    </citation>
    <scope>NUCLEOTIDE SEQUENCE [LARGE SCALE GENOMIC DNA]</scope>
    <source>
        <strain evidence="2 3">DSM 102200</strain>
    </source>
</reference>
<keyword evidence="3" id="KW-1185">Reference proteome</keyword>
<protein>
    <submittedName>
        <fullName evidence="2">Uncharacterized protein</fullName>
    </submittedName>
</protein>
<feature type="region of interest" description="Disordered" evidence="1">
    <location>
        <begin position="49"/>
        <end position="73"/>
    </location>
</feature>
<gene>
    <name evidence="2" type="ORF">FB559_5654</name>
</gene>
<evidence type="ECO:0000313" key="2">
    <source>
        <dbReference type="EMBL" id="TQL99952.1"/>
    </source>
</evidence>
<proteinExistence type="predicted"/>
<sequence>MSEQMPEIIIDPPSTGGARALAARERATSRSCLERMTAALEYITSCVRGEQEEEDEEELVISGPSGSRPADKTPLANSAQLALEFLKDPAAVLGEGHYAMTTSSDFLDEAITQTAQLPANEQGGPDYYLIEQTSNATVGFYAEHPSYPQVRRIEVEEAEKEGAPKMCFLPWHDSKLTYCKLENDAHLVLTGPLNGCSVFVVEVAVGEDGKETYLFHVNANSSGSGSYSEAQRAKFDAALVRLWPDRKRTLTQQLKFTDYGPRQKGMEAEAVVYGTRRNDDWRFSYYVIDINNKECKLRDGTPSPLPAGSAK</sequence>
<dbReference type="AlphaFoldDB" id="A0A543CS58"/>
<accession>A0A543CS58</accession>
<dbReference type="RefSeq" id="WP_141959134.1">
    <property type="nucleotide sequence ID" value="NZ_VFOZ01000001.1"/>
</dbReference>
<dbReference type="EMBL" id="VFOZ01000001">
    <property type="protein sequence ID" value="TQL99952.1"/>
    <property type="molecule type" value="Genomic_DNA"/>
</dbReference>
<evidence type="ECO:0000256" key="1">
    <source>
        <dbReference type="SAM" id="MobiDB-lite"/>
    </source>
</evidence>